<dbReference type="EMBL" id="UIDG01000487">
    <property type="protein sequence ID" value="SUS07936.1"/>
    <property type="molecule type" value="Genomic_DNA"/>
</dbReference>
<reference evidence="1" key="1">
    <citation type="submission" date="2018-07" db="EMBL/GenBank/DDBJ databases">
        <authorList>
            <person name="Quirk P.G."/>
            <person name="Krulwich T.A."/>
        </authorList>
    </citation>
    <scope>NUCLEOTIDE SEQUENCE</scope>
</reference>
<dbReference type="Gene3D" id="2.40.360.20">
    <property type="match status" value="1"/>
</dbReference>
<sequence>MSRLMQRSPSAALGGALLSLFLMSSPEGARAQGVGAVVPLPADMRANAEKYLPGVVGEPVPAFTIDPSLARLSAGTRTYAVVGGNTDNQTEQHQITAGDKPGQWRYTVGDRTVFLHETKGQSLSIVAEQDNDKGVLTRYSPAQPLLIAGMNAGDEKTMTLKVSVYDLDDPTDLEHSGTLNLTLTYVGAYKVTVPAGTFDAAALRWRYNGKVGPASVDDVQVRLVAKDVGMVAAAEKLDVAAFLIYNDNTKVGKVLQQK</sequence>
<name>A0A380THZ7_9ZZZZ</name>
<dbReference type="AlphaFoldDB" id="A0A380THZ7"/>
<protein>
    <submittedName>
        <fullName evidence="1">Uncharacterized protein</fullName>
    </submittedName>
</protein>
<accession>A0A380THZ7</accession>
<organism evidence="1">
    <name type="scientific">metagenome</name>
    <dbReference type="NCBI Taxonomy" id="256318"/>
    <lineage>
        <taxon>unclassified sequences</taxon>
        <taxon>metagenomes</taxon>
    </lineage>
</organism>
<proteinExistence type="predicted"/>
<evidence type="ECO:0000313" key="1">
    <source>
        <dbReference type="EMBL" id="SUS07936.1"/>
    </source>
</evidence>
<gene>
    <name evidence="1" type="ORF">DF3PB_5370001</name>
</gene>